<dbReference type="EMBL" id="JAPWGY010000001">
    <property type="protein sequence ID" value="MCZ4279667.1"/>
    <property type="molecule type" value="Genomic_DNA"/>
</dbReference>
<evidence type="ECO:0000313" key="4">
    <source>
        <dbReference type="Proteomes" id="UP001069802"/>
    </source>
</evidence>
<gene>
    <name evidence="3" type="ORF">O4H49_02680</name>
</gene>
<evidence type="ECO:0000259" key="2">
    <source>
        <dbReference type="PROSITE" id="PS51352"/>
    </source>
</evidence>
<reference evidence="3" key="1">
    <citation type="submission" date="2022-12" db="EMBL/GenBank/DDBJ databases">
        <title>Bacterial isolates from different developmental stages of Nematostella vectensis.</title>
        <authorList>
            <person name="Fraune S."/>
        </authorList>
    </citation>
    <scope>NUCLEOTIDE SEQUENCE</scope>
    <source>
        <strain evidence="3">G21630-S1</strain>
    </source>
</reference>
<feature type="region of interest" description="Disordered" evidence="1">
    <location>
        <begin position="163"/>
        <end position="199"/>
    </location>
</feature>
<feature type="compositionally biased region" description="Basic and acidic residues" evidence="1">
    <location>
        <begin position="176"/>
        <end position="189"/>
    </location>
</feature>
<evidence type="ECO:0000256" key="1">
    <source>
        <dbReference type="SAM" id="MobiDB-lite"/>
    </source>
</evidence>
<dbReference type="Proteomes" id="UP001069802">
    <property type="component" value="Unassembled WGS sequence"/>
</dbReference>
<dbReference type="InterPro" id="IPR036249">
    <property type="entry name" value="Thioredoxin-like_sf"/>
</dbReference>
<proteinExistence type="predicted"/>
<dbReference type="PANTHER" id="PTHR42852:SF13">
    <property type="entry name" value="PROTEIN DIPZ"/>
    <property type="match status" value="1"/>
</dbReference>
<dbReference type="RefSeq" id="WP_269421867.1">
    <property type="nucleotide sequence ID" value="NZ_JAPWGY010000001.1"/>
</dbReference>
<evidence type="ECO:0000313" key="3">
    <source>
        <dbReference type="EMBL" id="MCZ4279667.1"/>
    </source>
</evidence>
<organism evidence="3 4">
    <name type="scientific">Kiloniella laminariae</name>
    <dbReference type="NCBI Taxonomy" id="454162"/>
    <lineage>
        <taxon>Bacteria</taxon>
        <taxon>Pseudomonadati</taxon>
        <taxon>Pseudomonadota</taxon>
        <taxon>Alphaproteobacteria</taxon>
        <taxon>Rhodospirillales</taxon>
        <taxon>Kiloniellaceae</taxon>
        <taxon>Kiloniella</taxon>
    </lineage>
</organism>
<dbReference type="PANTHER" id="PTHR42852">
    <property type="entry name" value="THIOL:DISULFIDE INTERCHANGE PROTEIN DSBE"/>
    <property type="match status" value="1"/>
</dbReference>
<protein>
    <submittedName>
        <fullName evidence="3">Redoxin domain-containing protein</fullName>
    </submittedName>
</protein>
<keyword evidence="4" id="KW-1185">Reference proteome</keyword>
<comment type="caution">
    <text evidence="3">The sequence shown here is derived from an EMBL/GenBank/DDBJ whole genome shotgun (WGS) entry which is preliminary data.</text>
</comment>
<name>A0ABT4LF03_9PROT</name>
<sequence>MRKLQKAPALQVAQWFNSKEDITLESLRGRVVLIEVFQMLCPGCVELGLPQAKRAAQLFSPDDLVVLGLHSVFEHHAAMSPVSLKAFLHEYRISFPVAVDQPALKGTIPQTMELYQLQGTPSLILIDRQGYLRRVKFGSIDDMQLGAEIMSLIREDCAVEEDGTARTDAASISPQDRGDRESRENKDEQSGCGDSSCAI</sequence>
<dbReference type="SUPFAM" id="SSF52833">
    <property type="entry name" value="Thioredoxin-like"/>
    <property type="match status" value="1"/>
</dbReference>
<dbReference type="Pfam" id="PF00578">
    <property type="entry name" value="AhpC-TSA"/>
    <property type="match status" value="1"/>
</dbReference>
<feature type="domain" description="Thioredoxin" evidence="2">
    <location>
        <begin position="1"/>
        <end position="154"/>
    </location>
</feature>
<dbReference type="Gene3D" id="3.40.30.10">
    <property type="entry name" value="Glutaredoxin"/>
    <property type="match status" value="1"/>
</dbReference>
<accession>A0ABT4LF03</accession>
<dbReference type="InterPro" id="IPR050553">
    <property type="entry name" value="Thioredoxin_ResA/DsbE_sf"/>
</dbReference>
<dbReference type="InterPro" id="IPR013766">
    <property type="entry name" value="Thioredoxin_domain"/>
</dbReference>
<dbReference type="PROSITE" id="PS51352">
    <property type="entry name" value="THIOREDOXIN_2"/>
    <property type="match status" value="1"/>
</dbReference>
<dbReference type="InterPro" id="IPR000866">
    <property type="entry name" value="AhpC/TSA"/>
</dbReference>